<organism evidence="2 3">
    <name type="scientific">Albula glossodonta</name>
    <name type="common">roundjaw bonefish</name>
    <dbReference type="NCBI Taxonomy" id="121402"/>
    <lineage>
        <taxon>Eukaryota</taxon>
        <taxon>Metazoa</taxon>
        <taxon>Chordata</taxon>
        <taxon>Craniata</taxon>
        <taxon>Vertebrata</taxon>
        <taxon>Euteleostomi</taxon>
        <taxon>Actinopterygii</taxon>
        <taxon>Neopterygii</taxon>
        <taxon>Teleostei</taxon>
        <taxon>Albuliformes</taxon>
        <taxon>Albulidae</taxon>
        <taxon>Albula</taxon>
    </lineage>
</organism>
<keyword evidence="3" id="KW-1185">Reference proteome</keyword>
<feature type="compositionally biased region" description="Basic residues" evidence="1">
    <location>
        <begin position="58"/>
        <end position="67"/>
    </location>
</feature>
<reference evidence="2" key="1">
    <citation type="thesis" date="2021" institute="BYU ScholarsArchive" country="Provo, UT, USA">
        <title>Applications of and Algorithms for Genome Assembly and Genomic Analyses with an Emphasis on Marine Teleosts.</title>
        <authorList>
            <person name="Pickett B.D."/>
        </authorList>
    </citation>
    <scope>NUCLEOTIDE SEQUENCE</scope>
    <source>
        <strain evidence="2">HI-2016</strain>
    </source>
</reference>
<comment type="caution">
    <text evidence="2">The sequence shown here is derived from an EMBL/GenBank/DDBJ whole genome shotgun (WGS) entry which is preliminary data.</text>
</comment>
<dbReference type="EMBL" id="JAFBMS010000007">
    <property type="protein sequence ID" value="KAG9350948.1"/>
    <property type="molecule type" value="Genomic_DNA"/>
</dbReference>
<feature type="compositionally biased region" description="Low complexity" evidence="1">
    <location>
        <begin position="91"/>
        <end position="102"/>
    </location>
</feature>
<gene>
    <name evidence="2" type="ORF">JZ751_024837</name>
</gene>
<proteinExistence type="predicted"/>
<protein>
    <submittedName>
        <fullName evidence="2">Uncharacterized protein</fullName>
    </submittedName>
</protein>
<evidence type="ECO:0000313" key="3">
    <source>
        <dbReference type="Proteomes" id="UP000824540"/>
    </source>
</evidence>
<feature type="compositionally biased region" description="Basic and acidic residues" evidence="1">
    <location>
        <begin position="40"/>
        <end position="54"/>
    </location>
</feature>
<dbReference type="Proteomes" id="UP000824540">
    <property type="component" value="Unassembled WGS sequence"/>
</dbReference>
<feature type="region of interest" description="Disordered" evidence="1">
    <location>
        <begin position="122"/>
        <end position="145"/>
    </location>
</feature>
<feature type="region of interest" description="Disordered" evidence="1">
    <location>
        <begin position="1"/>
        <end position="102"/>
    </location>
</feature>
<name>A0A8T2PM25_9TELE</name>
<accession>A0A8T2PM25</accession>
<feature type="compositionally biased region" description="Polar residues" evidence="1">
    <location>
        <begin position="27"/>
        <end position="39"/>
    </location>
</feature>
<evidence type="ECO:0000256" key="1">
    <source>
        <dbReference type="SAM" id="MobiDB-lite"/>
    </source>
</evidence>
<sequence>MKNGEDQPALSLLSQPGVTAAARAGPQLTSYSRSASNETSGKKENEKPDTRDGCTLRIRCRPTHTGHPKSADRDAWTGSDRIQVREGTGGDRPSGLSDPPSLLKLSSRLEAATRWLSLHLPTLPKDSAAGSGRLHTASRPHELLK</sequence>
<dbReference type="AlphaFoldDB" id="A0A8T2PM25"/>
<evidence type="ECO:0000313" key="2">
    <source>
        <dbReference type="EMBL" id="KAG9350948.1"/>
    </source>
</evidence>